<dbReference type="NCBIfam" id="NF037995">
    <property type="entry name" value="TRAP_S1"/>
    <property type="match status" value="1"/>
</dbReference>
<protein>
    <submittedName>
        <fullName evidence="3">TRAP-type mannitol/chloroaromatic compound transport system, substrate-binding protein</fullName>
    </submittedName>
</protein>
<keyword evidence="4" id="KW-1185">Reference proteome</keyword>
<reference evidence="3 4" key="1">
    <citation type="submission" date="2016-11" db="EMBL/GenBank/DDBJ databases">
        <authorList>
            <person name="Jaros S."/>
            <person name="Januszkiewicz K."/>
            <person name="Wedrychowicz H."/>
        </authorList>
    </citation>
    <scope>NUCLEOTIDE SEQUENCE [LARGE SCALE GENOMIC DNA]</scope>
    <source>
        <strain evidence="3 4">DSM 9705</strain>
    </source>
</reference>
<dbReference type="OrthoDB" id="9769667at2"/>
<dbReference type="RefSeq" id="WP_073378957.1">
    <property type="nucleotide sequence ID" value="NZ_FQXS01000037.1"/>
</dbReference>
<dbReference type="AlphaFoldDB" id="A0A1M5YGV5"/>
<evidence type="ECO:0000313" key="4">
    <source>
        <dbReference type="Proteomes" id="UP000184139"/>
    </source>
</evidence>
<dbReference type="Gene3D" id="3.40.190.170">
    <property type="entry name" value="Bacterial extracellular solute-binding protein, family 7"/>
    <property type="match status" value="1"/>
</dbReference>
<accession>A0A1M5YGV5</accession>
<evidence type="ECO:0000256" key="1">
    <source>
        <dbReference type="ARBA" id="ARBA00022729"/>
    </source>
</evidence>
<evidence type="ECO:0000313" key="3">
    <source>
        <dbReference type="EMBL" id="SHI11265.1"/>
    </source>
</evidence>
<sequence length="362" mass="41027">MKKVILFLTAAAMLAVMTTVSGAADKPVKWRMQVIHSNSHSDFQQNVAVAERIKKATGGRLEIEVAPNGTYVSSLEGFQACGEGVFEMHSSWPVYAKGVEYAFLPLSTGNLQMDSHDRYIWLYEAGGWDIMQKAFDKINLKLLAIEVWGTEVLMANKPYQSLDDMKGTKMRTSDPRLLAEKGIAGITLPLEEVFTGLASGTVDMAEFGHLKYNMGLGLTDVAKYGIWPDFWNVHFVTTVVVNKDAWNKLPEDVQMIVEMAFKSDEFNHWTKSQYNSAVAMKELSESGKMEFIRMDEAQFVPLRQKMYEIEKSDVEKFGGLTEETYNSIYDFWSVWYPYKTKAAWWGQGLEPQEQMGFDPASR</sequence>
<gene>
    <name evidence="3" type="ORF">SAMN02745124_04016</name>
</gene>
<evidence type="ECO:0000256" key="2">
    <source>
        <dbReference type="SAM" id="SignalP"/>
    </source>
</evidence>
<organism evidence="3 4">
    <name type="scientific">Desulfofustis glycolicus DSM 9705</name>
    <dbReference type="NCBI Taxonomy" id="1121409"/>
    <lineage>
        <taxon>Bacteria</taxon>
        <taxon>Pseudomonadati</taxon>
        <taxon>Thermodesulfobacteriota</taxon>
        <taxon>Desulfobulbia</taxon>
        <taxon>Desulfobulbales</taxon>
        <taxon>Desulfocapsaceae</taxon>
        <taxon>Desulfofustis</taxon>
    </lineage>
</organism>
<proteinExistence type="predicted"/>
<dbReference type="InterPro" id="IPR018389">
    <property type="entry name" value="DctP_fam"/>
</dbReference>
<dbReference type="PANTHER" id="PTHR33376">
    <property type="match status" value="1"/>
</dbReference>
<dbReference type="EMBL" id="FQXS01000037">
    <property type="protein sequence ID" value="SHI11265.1"/>
    <property type="molecule type" value="Genomic_DNA"/>
</dbReference>
<dbReference type="PANTHER" id="PTHR33376:SF5">
    <property type="entry name" value="EXTRACYTOPLASMIC SOLUTE RECEPTOR PROTEIN"/>
    <property type="match status" value="1"/>
</dbReference>
<feature type="chain" id="PRO_5013200652" evidence="2">
    <location>
        <begin position="24"/>
        <end position="362"/>
    </location>
</feature>
<dbReference type="Proteomes" id="UP000184139">
    <property type="component" value="Unassembled WGS sequence"/>
</dbReference>
<dbReference type="STRING" id="1121409.SAMN02745124_04016"/>
<dbReference type="InterPro" id="IPR038404">
    <property type="entry name" value="TRAP_DctP_sf"/>
</dbReference>
<dbReference type="SUPFAM" id="SSF53850">
    <property type="entry name" value="Periplasmic binding protein-like II"/>
    <property type="match status" value="1"/>
</dbReference>
<dbReference type="GO" id="GO:0055085">
    <property type="term" value="P:transmembrane transport"/>
    <property type="evidence" value="ECO:0007669"/>
    <property type="project" value="InterPro"/>
</dbReference>
<name>A0A1M5YGV5_9BACT</name>
<keyword evidence="1 2" id="KW-0732">Signal</keyword>
<feature type="signal peptide" evidence="2">
    <location>
        <begin position="1"/>
        <end position="23"/>
    </location>
</feature>
<dbReference type="Pfam" id="PF03480">
    <property type="entry name" value="DctP"/>
    <property type="match status" value="1"/>
</dbReference>